<evidence type="ECO:0000256" key="1">
    <source>
        <dbReference type="ARBA" id="ARBA00004651"/>
    </source>
</evidence>
<evidence type="ECO:0000256" key="8">
    <source>
        <dbReference type="RuleBase" id="RU363032"/>
    </source>
</evidence>
<dbReference type="SUPFAM" id="SSF161098">
    <property type="entry name" value="MetI-like"/>
    <property type="match status" value="1"/>
</dbReference>
<feature type="transmembrane region" description="Helical" evidence="8">
    <location>
        <begin position="246"/>
        <end position="268"/>
    </location>
</feature>
<evidence type="ECO:0000256" key="2">
    <source>
        <dbReference type="ARBA" id="ARBA00007069"/>
    </source>
</evidence>
<keyword evidence="4" id="KW-1003">Cell membrane</keyword>
<proteinExistence type="inferred from homology"/>
<accession>A0ABY4N1Z3</accession>
<feature type="transmembrane region" description="Helical" evidence="8">
    <location>
        <begin position="112"/>
        <end position="135"/>
    </location>
</feature>
<protein>
    <submittedName>
        <fullName evidence="10">ABC transporter permease</fullName>
    </submittedName>
</protein>
<feature type="transmembrane region" description="Helical" evidence="8">
    <location>
        <begin position="79"/>
        <end position="100"/>
    </location>
</feature>
<feature type="transmembrane region" description="Helical" evidence="8">
    <location>
        <begin position="187"/>
        <end position="212"/>
    </location>
</feature>
<organism evidence="10">
    <name type="scientific">Gulosibacter sediminis</name>
    <dbReference type="NCBI Taxonomy" id="1729695"/>
    <lineage>
        <taxon>Bacteria</taxon>
        <taxon>Bacillati</taxon>
        <taxon>Actinomycetota</taxon>
        <taxon>Actinomycetes</taxon>
        <taxon>Micrococcales</taxon>
        <taxon>Microbacteriaceae</taxon>
        <taxon>Gulosibacter</taxon>
    </lineage>
</organism>
<dbReference type="Pfam" id="PF00528">
    <property type="entry name" value="BPD_transp_1"/>
    <property type="match status" value="1"/>
</dbReference>
<gene>
    <name evidence="10" type="ORF">M3M28_04170</name>
</gene>
<dbReference type="PANTHER" id="PTHR43848:SF2">
    <property type="entry name" value="PUTRESCINE TRANSPORT SYSTEM PERMEASE PROTEIN POTI"/>
    <property type="match status" value="1"/>
</dbReference>
<comment type="subcellular location">
    <subcellularLocation>
        <location evidence="1 8">Cell membrane</location>
        <topology evidence="1 8">Multi-pass membrane protein</topology>
    </subcellularLocation>
</comment>
<evidence type="ECO:0000256" key="5">
    <source>
        <dbReference type="ARBA" id="ARBA00022692"/>
    </source>
</evidence>
<evidence type="ECO:0000313" key="10">
    <source>
        <dbReference type="EMBL" id="UQN15656.1"/>
    </source>
</evidence>
<evidence type="ECO:0000256" key="4">
    <source>
        <dbReference type="ARBA" id="ARBA00022475"/>
    </source>
</evidence>
<keyword evidence="5 8" id="KW-0812">Transmembrane</keyword>
<evidence type="ECO:0000256" key="6">
    <source>
        <dbReference type="ARBA" id="ARBA00022989"/>
    </source>
</evidence>
<feature type="domain" description="ABC transmembrane type-1" evidence="9">
    <location>
        <begin position="75"/>
        <end position="265"/>
    </location>
</feature>
<name>A0ABY4N1Z3_9MICO</name>
<evidence type="ECO:0000256" key="7">
    <source>
        <dbReference type="ARBA" id="ARBA00023136"/>
    </source>
</evidence>
<feature type="transmembrane region" description="Helical" evidence="8">
    <location>
        <begin position="21"/>
        <end position="44"/>
    </location>
</feature>
<keyword evidence="6 8" id="KW-1133">Transmembrane helix</keyword>
<dbReference type="CDD" id="cd06261">
    <property type="entry name" value="TM_PBP2"/>
    <property type="match status" value="1"/>
</dbReference>
<sequence length="289" mass="31256">MAIATQSRGAKIGAALGRWAIPVLGGLAFLYLLLPIAYIFVFSFNEPARTNLTWRGFTFENWANPCGAPGVCQSVGVSIQIGLVATLIALVLGTLLAYGLDRFAFKFRDSMGFLIYLPLTTPDVVLGASLLAFFLNVGLELGFWTIVIAHSVFCMSFVIVTIRARIATLNPSIEEAGRDLYGSPAQVFLRVTLPQLIPGILAAGLLSFAMSFDDFIITNFNSGTVETFPKFVYVAAARGIPAEANVIGSAMFLIAVLVVVLGQVVPWLQKRRMRAATEVPTTTRALSRR</sequence>
<evidence type="ECO:0000259" key="9">
    <source>
        <dbReference type="PROSITE" id="PS50928"/>
    </source>
</evidence>
<dbReference type="Gene3D" id="1.10.3720.10">
    <property type="entry name" value="MetI-like"/>
    <property type="match status" value="1"/>
</dbReference>
<dbReference type="PROSITE" id="PS50928">
    <property type="entry name" value="ABC_TM1"/>
    <property type="match status" value="1"/>
</dbReference>
<keyword evidence="7 8" id="KW-0472">Membrane</keyword>
<dbReference type="InterPro" id="IPR000515">
    <property type="entry name" value="MetI-like"/>
</dbReference>
<dbReference type="PANTHER" id="PTHR43848">
    <property type="entry name" value="PUTRESCINE TRANSPORT SYSTEM PERMEASE PROTEIN POTI"/>
    <property type="match status" value="1"/>
</dbReference>
<dbReference type="InterPro" id="IPR035906">
    <property type="entry name" value="MetI-like_sf"/>
</dbReference>
<feature type="transmembrane region" description="Helical" evidence="8">
    <location>
        <begin position="141"/>
        <end position="166"/>
    </location>
</feature>
<comment type="similarity">
    <text evidence="2">Belongs to the binding-protein-dependent transport system permease family. CysTW subfamily.</text>
</comment>
<dbReference type="InterPro" id="IPR051789">
    <property type="entry name" value="Bact_Polyamine_Transport"/>
</dbReference>
<evidence type="ECO:0000256" key="3">
    <source>
        <dbReference type="ARBA" id="ARBA00022448"/>
    </source>
</evidence>
<keyword evidence="3 8" id="KW-0813">Transport</keyword>
<reference evidence="10" key="1">
    <citation type="submission" date="2022-05" db="EMBL/GenBank/DDBJ databases">
        <title>Complete genome sequence of toluene-degrading Gulosibacter sediminis strain ACHW.36C.</title>
        <authorList>
            <person name="Wai A.C."/>
            <person name="Lai G.K."/>
            <person name="Griffin S.D."/>
            <person name="Leung F.C."/>
        </authorList>
    </citation>
    <scope>NUCLEOTIDE SEQUENCE [LARGE SCALE GENOMIC DNA]</scope>
    <source>
        <strain evidence="10">ACHW.36C</strain>
    </source>
</reference>
<dbReference type="EMBL" id="CP097160">
    <property type="protein sequence ID" value="UQN15656.1"/>
    <property type="molecule type" value="Genomic_DNA"/>
</dbReference>